<dbReference type="InterPro" id="IPR050259">
    <property type="entry name" value="SDR"/>
</dbReference>
<dbReference type="InterPro" id="IPR036291">
    <property type="entry name" value="NAD(P)-bd_dom_sf"/>
</dbReference>
<comment type="similarity">
    <text evidence="1">Belongs to the short-chain dehydrogenases/reductases (SDR) family.</text>
</comment>
<name>A0A1S7FUK9_9LIST</name>
<dbReference type="PRINTS" id="PR00080">
    <property type="entry name" value="SDRFAMILY"/>
</dbReference>
<dbReference type="Proteomes" id="UP000223060">
    <property type="component" value="Chromosome"/>
</dbReference>
<evidence type="ECO:0000256" key="2">
    <source>
        <dbReference type="ARBA" id="ARBA00023002"/>
    </source>
</evidence>
<dbReference type="EC" id="1.1.1.100" evidence="3"/>
<dbReference type="PANTHER" id="PTHR42879:SF2">
    <property type="entry name" value="3-OXOACYL-[ACYL-CARRIER-PROTEIN] REDUCTASE FABG"/>
    <property type="match status" value="1"/>
</dbReference>
<organism evidence="3 4">
    <name type="scientific">Listeria weihenstephanensis</name>
    <dbReference type="NCBI Taxonomy" id="1006155"/>
    <lineage>
        <taxon>Bacteria</taxon>
        <taxon>Bacillati</taxon>
        <taxon>Bacillota</taxon>
        <taxon>Bacilli</taxon>
        <taxon>Bacillales</taxon>
        <taxon>Listeriaceae</taxon>
        <taxon>Listeria</taxon>
    </lineage>
</organism>
<accession>A0A1S7FUK9</accession>
<evidence type="ECO:0000256" key="1">
    <source>
        <dbReference type="ARBA" id="ARBA00006484"/>
    </source>
</evidence>
<dbReference type="SUPFAM" id="SSF51735">
    <property type="entry name" value="NAD(P)-binding Rossmann-fold domains"/>
    <property type="match status" value="1"/>
</dbReference>
<dbReference type="NCBIfam" id="NF047420">
    <property type="entry name" value="EF_P_mod_YmfI"/>
    <property type="match status" value="1"/>
</dbReference>
<protein>
    <submittedName>
        <fullName evidence="3">3-ketoacyl-ACP reductase</fullName>
        <ecNumber evidence="3">1.1.1.100</ecNumber>
    </submittedName>
</protein>
<keyword evidence="2 3" id="KW-0560">Oxidoreductase</keyword>
<dbReference type="EMBL" id="CP011102">
    <property type="protein sequence ID" value="AQY51060.1"/>
    <property type="molecule type" value="Genomic_DNA"/>
</dbReference>
<dbReference type="CDD" id="cd05233">
    <property type="entry name" value="SDR_c"/>
    <property type="match status" value="1"/>
</dbReference>
<sequence length="244" mass="27404">MDKDTKYALVTGASGDIGREIAIALAKEGFHLYLHYYRNEQAIQLLREELLSFHVDVIPIQADFTNSDMITRLQESIFQLDVFVHAAGNSYYGLFQDTPDQELKNLWDIHVHFPMQLLQKWIPKLQQSESGRIIFISSIWGEVGAAMEVAYSAVKGAQIAFCKALAQEIALSGTTVNVVSPGMVDTKMNHLFDEEEKTAILADIPMHRFAKPSEVGDVVVFLASDRASYITGQTMRLNGGWFMR</sequence>
<dbReference type="RefSeq" id="WP_036062330.1">
    <property type="nucleotide sequence ID" value="NZ_CP011102.1"/>
</dbReference>
<dbReference type="KEGG" id="lwi:UE46_08385"/>
<proteinExistence type="inferred from homology"/>
<keyword evidence="4" id="KW-1185">Reference proteome</keyword>
<dbReference type="FunFam" id="3.40.50.720:FF:000173">
    <property type="entry name" value="3-oxoacyl-[acyl-carrier protein] reductase"/>
    <property type="match status" value="1"/>
</dbReference>
<dbReference type="GO" id="GO:0004316">
    <property type="term" value="F:3-oxoacyl-[acyl-carrier-protein] reductase (NADPH) activity"/>
    <property type="evidence" value="ECO:0007669"/>
    <property type="project" value="UniProtKB-EC"/>
</dbReference>
<dbReference type="PANTHER" id="PTHR42879">
    <property type="entry name" value="3-OXOACYL-(ACYL-CARRIER-PROTEIN) REDUCTASE"/>
    <property type="match status" value="1"/>
</dbReference>
<gene>
    <name evidence="3" type="primary">fabG</name>
    <name evidence="3" type="ORF">UE46_08385</name>
</gene>
<dbReference type="Gene3D" id="3.40.50.720">
    <property type="entry name" value="NAD(P)-binding Rossmann-like Domain"/>
    <property type="match status" value="1"/>
</dbReference>
<dbReference type="AlphaFoldDB" id="A0A1S7FUK9"/>
<evidence type="ECO:0000313" key="3">
    <source>
        <dbReference type="EMBL" id="AQY51060.1"/>
    </source>
</evidence>
<dbReference type="InterPro" id="IPR002347">
    <property type="entry name" value="SDR_fam"/>
</dbReference>
<reference evidence="4" key="1">
    <citation type="submission" date="2015-03" db="EMBL/GenBank/DDBJ databases">
        <authorList>
            <person name="Ferrari E."/>
            <person name="Walter M.C."/>
            <person name="Huptas C."/>
            <person name="Scherer S."/>
            <person name="Mueller-Herbst S."/>
        </authorList>
    </citation>
    <scope>NUCLEOTIDE SEQUENCE [LARGE SCALE GENOMIC DNA]</scope>
    <source>
        <strain evidence="4">LWP01</strain>
    </source>
</reference>
<dbReference type="PRINTS" id="PR00081">
    <property type="entry name" value="GDHRDH"/>
</dbReference>
<dbReference type="Pfam" id="PF13561">
    <property type="entry name" value="adh_short_C2"/>
    <property type="match status" value="1"/>
</dbReference>
<evidence type="ECO:0000313" key="4">
    <source>
        <dbReference type="Proteomes" id="UP000223060"/>
    </source>
</evidence>